<gene>
    <name evidence="1" type="ORF">NDK47_25010</name>
</gene>
<dbReference type="Proteomes" id="UP001056500">
    <property type="component" value="Chromosome"/>
</dbReference>
<sequence length="191" mass="21264">MQLPHIRMQSGFVQLGLNIRKPVQEIEQPKAELNLRQEAAVLNIQQGKLELSIDASQARSNIGLMTSMQFSDSNASFGRSQLMEAIEQISYEGDAMMRIESGANVIADLAMDRGILLRNGFTPPAASYDEGVDVDIKQKPVVINVERGGMRMDPVIKAPVHKYTPGKVEPYILKWPYLHLEAIGIFVDRSI</sequence>
<evidence type="ECO:0000313" key="2">
    <source>
        <dbReference type="Proteomes" id="UP001056500"/>
    </source>
</evidence>
<name>A0ABY4WIZ7_9BACL</name>
<organism evidence="1 2">
    <name type="scientific">Brevibacillus ruminantium</name>
    <dbReference type="NCBI Taxonomy" id="2950604"/>
    <lineage>
        <taxon>Bacteria</taxon>
        <taxon>Bacillati</taxon>
        <taxon>Bacillota</taxon>
        <taxon>Bacilli</taxon>
        <taxon>Bacillales</taxon>
        <taxon>Paenibacillaceae</taxon>
        <taxon>Brevibacillus</taxon>
    </lineage>
</organism>
<accession>A0ABY4WIZ7</accession>
<protein>
    <submittedName>
        <fullName evidence="1">DUF6470 family protein</fullName>
    </submittedName>
</protein>
<dbReference type="Pfam" id="PF20074">
    <property type="entry name" value="DUF6470"/>
    <property type="match status" value="1"/>
</dbReference>
<keyword evidence="2" id="KW-1185">Reference proteome</keyword>
<proteinExistence type="predicted"/>
<dbReference type="InterPro" id="IPR045527">
    <property type="entry name" value="DUF6470"/>
</dbReference>
<dbReference type="EMBL" id="CP098755">
    <property type="protein sequence ID" value="USG65329.1"/>
    <property type="molecule type" value="Genomic_DNA"/>
</dbReference>
<reference evidence="1" key="1">
    <citation type="submission" date="2022-06" db="EMBL/GenBank/DDBJ databases">
        <title>Genome sequencing of Brevibacillus sp. BB3-R1.</title>
        <authorList>
            <person name="Heo J."/>
            <person name="Lee D."/>
            <person name="Won M."/>
            <person name="Han B.-H."/>
            <person name="Hong S.-B."/>
            <person name="Kwon S.-W."/>
        </authorList>
    </citation>
    <scope>NUCLEOTIDE SEQUENCE</scope>
    <source>
        <strain evidence="1">BB3-R1</strain>
    </source>
</reference>
<evidence type="ECO:0000313" key="1">
    <source>
        <dbReference type="EMBL" id="USG65329.1"/>
    </source>
</evidence>